<dbReference type="EC" id="3.1.2.6" evidence="7"/>
<evidence type="ECO:0000256" key="1">
    <source>
        <dbReference type="ARBA" id="ARBA00001623"/>
    </source>
</evidence>
<evidence type="ECO:0000313" key="10">
    <source>
        <dbReference type="Proteomes" id="UP000249130"/>
    </source>
</evidence>
<sequence>MSAQTHLFKCLSDNYGVLVHDPATGATAAIDAPEAWAVDAALKETGWTLTDILVTHHHGDHTGGIAELKERHGCKVTAPRDEKQPIPAVDATVAGGDTVKVGGLTAQVIDTPGHTAGHIAYVFPADKIAFVGDTLFSIGCGRVIECTPDVMWASLVKLRELPDDTKIYCGHEYTKANIKFALTIEPDNPALKARAAEADRQIAAGKPTIPVTLGEEKRANPFLRADVPVVATAVKMSGKPAAQVFAEVRERKNRF</sequence>
<dbReference type="InterPro" id="IPR001279">
    <property type="entry name" value="Metallo-B-lactamas"/>
</dbReference>
<comment type="caution">
    <text evidence="9">The sequence shown here is derived from an EMBL/GenBank/DDBJ whole genome shotgun (WGS) entry which is preliminary data.</text>
</comment>
<dbReference type="OrthoDB" id="9802248at2"/>
<keyword evidence="6 7" id="KW-0862">Zinc</keyword>
<protein>
    <recommendedName>
        <fullName evidence="7">Hydroxyacylglutathione hydrolase</fullName>
        <ecNumber evidence="7">3.1.2.6</ecNumber>
    </recommendedName>
    <alternativeName>
        <fullName evidence="7">Glyoxalase II</fullName>
        <shortName evidence="7">Glx II</shortName>
    </alternativeName>
</protein>
<evidence type="ECO:0000259" key="8">
    <source>
        <dbReference type="SMART" id="SM00849"/>
    </source>
</evidence>
<dbReference type="InterPro" id="IPR017782">
    <property type="entry name" value="Hydroxyacylglutathione_Hdrlase"/>
</dbReference>
<comment type="catalytic activity">
    <reaction evidence="1 7">
        <text>an S-(2-hydroxyacyl)glutathione + H2O = a 2-hydroxy carboxylate + glutathione + H(+)</text>
        <dbReference type="Rhea" id="RHEA:21864"/>
        <dbReference type="ChEBI" id="CHEBI:15377"/>
        <dbReference type="ChEBI" id="CHEBI:15378"/>
        <dbReference type="ChEBI" id="CHEBI:57925"/>
        <dbReference type="ChEBI" id="CHEBI:58896"/>
        <dbReference type="ChEBI" id="CHEBI:71261"/>
        <dbReference type="EC" id="3.1.2.6"/>
    </reaction>
</comment>
<dbReference type="PANTHER" id="PTHR43705">
    <property type="entry name" value="HYDROXYACYLGLUTATHIONE HYDROLASE"/>
    <property type="match status" value="1"/>
</dbReference>
<feature type="binding site" evidence="7">
    <location>
        <position position="58"/>
    </location>
    <ligand>
        <name>Zn(2+)</name>
        <dbReference type="ChEBI" id="CHEBI:29105"/>
        <label>1</label>
    </ligand>
</feature>
<dbReference type="GO" id="GO:0008270">
    <property type="term" value="F:zinc ion binding"/>
    <property type="evidence" value="ECO:0007669"/>
    <property type="project" value="InterPro"/>
</dbReference>
<dbReference type="Pfam" id="PF00753">
    <property type="entry name" value="Lactamase_B"/>
    <property type="match status" value="1"/>
</dbReference>
<comment type="cofactor">
    <cofactor evidence="7">
        <name>Zn(2+)</name>
        <dbReference type="ChEBI" id="CHEBI:29105"/>
    </cofactor>
    <text evidence="7">Binds 2 Zn(2+) ions per subunit.</text>
</comment>
<feature type="binding site" evidence="7">
    <location>
        <position position="133"/>
    </location>
    <ligand>
        <name>Zn(2+)</name>
        <dbReference type="ChEBI" id="CHEBI:29105"/>
        <label>2</label>
    </ligand>
</feature>
<evidence type="ECO:0000256" key="2">
    <source>
        <dbReference type="ARBA" id="ARBA00004963"/>
    </source>
</evidence>
<feature type="binding site" evidence="7">
    <location>
        <position position="171"/>
    </location>
    <ligand>
        <name>Zn(2+)</name>
        <dbReference type="ChEBI" id="CHEBI:29105"/>
        <label>2</label>
    </ligand>
</feature>
<dbReference type="PANTHER" id="PTHR43705:SF1">
    <property type="entry name" value="HYDROXYACYLGLUTATHIONE HYDROLASE GLOB"/>
    <property type="match status" value="1"/>
</dbReference>
<comment type="subunit">
    <text evidence="7">Monomer.</text>
</comment>
<dbReference type="CDD" id="cd07723">
    <property type="entry name" value="hydroxyacylglutathione_hydrolase_MBL-fold"/>
    <property type="match status" value="1"/>
</dbReference>
<feature type="binding site" evidence="7">
    <location>
        <position position="133"/>
    </location>
    <ligand>
        <name>Zn(2+)</name>
        <dbReference type="ChEBI" id="CHEBI:29105"/>
        <label>1</label>
    </ligand>
</feature>
<name>A0A327KQG3_9BRAD</name>
<comment type="function">
    <text evidence="7">Thiolesterase that catalyzes the hydrolysis of S-D-lactoyl-glutathione to form glutathione and D-lactic acid.</text>
</comment>
<dbReference type="AlphaFoldDB" id="A0A327KQG3"/>
<feature type="binding site" evidence="7">
    <location>
        <position position="60"/>
    </location>
    <ligand>
        <name>Zn(2+)</name>
        <dbReference type="ChEBI" id="CHEBI:29105"/>
        <label>2</label>
    </ligand>
</feature>
<feature type="binding site" evidence="7">
    <location>
        <position position="114"/>
    </location>
    <ligand>
        <name>Zn(2+)</name>
        <dbReference type="ChEBI" id="CHEBI:29105"/>
        <label>1</label>
    </ligand>
</feature>
<dbReference type="PROSITE" id="PS00743">
    <property type="entry name" value="BETA_LACTAMASE_B_1"/>
    <property type="match status" value="1"/>
</dbReference>
<dbReference type="InterPro" id="IPR035680">
    <property type="entry name" value="Clx_II_MBL"/>
</dbReference>
<dbReference type="InterPro" id="IPR036866">
    <property type="entry name" value="RibonucZ/Hydroxyglut_hydro"/>
</dbReference>
<reference evidence="9 10" key="1">
    <citation type="submission" date="2017-07" db="EMBL/GenBank/DDBJ databases">
        <title>Draft Genome Sequences of Select Purple Nonsulfur Bacteria.</title>
        <authorList>
            <person name="Lasarre B."/>
            <person name="Mckinlay J.B."/>
        </authorList>
    </citation>
    <scope>NUCLEOTIDE SEQUENCE [LARGE SCALE GENOMIC DNA]</scope>
    <source>
        <strain evidence="9 10">DSM 5909</strain>
    </source>
</reference>
<dbReference type="SUPFAM" id="SSF56281">
    <property type="entry name" value="Metallo-hydrolase/oxidoreductase"/>
    <property type="match status" value="1"/>
</dbReference>
<dbReference type="GO" id="GO:0004416">
    <property type="term" value="F:hydroxyacylglutathione hydrolase activity"/>
    <property type="evidence" value="ECO:0007669"/>
    <property type="project" value="UniProtKB-UniRule"/>
</dbReference>
<comment type="pathway">
    <text evidence="2 7">Secondary metabolite metabolism; methylglyoxal degradation; (R)-lactate from methylglyoxal: step 2/2.</text>
</comment>
<comment type="similarity">
    <text evidence="3 7">Belongs to the metallo-beta-lactamase superfamily. Glyoxalase II family.</text>
</comment>
<dbReference type="InterPro" id="IPR032282">
    <property type="entry name" value="HAGH_C"/>
</dbReference>
<keyword evidence="4 7" id="KW-0479">Metal-binding</keyword>
<keyword evidence="5 7" id="KW-0378">Hydrolase</keyword>
<dbReference type="Gene3D" id="3.60.15.10">
    <property type="entry name" value="Ribonuclease Z/Hydroxyacylglutathione hydrolase-like"/>
    <property type="match status" value="1"/>
</dbReference>
<dbReference type="PIRSF" id="PIRSF005457">
    <property type="entry name" value="Glx"/>
    <property type="match status" value="1"/>
</dbReference>
<dbReference type="GO" id="GO:0008800">
    <property type="term" value="F:beta-lactamase activity"/>
    <property type="evidence" value="ECO:0007669"/>
    <property type="project" value="InterPro"/>
</dbReference>
<dbReference type="Pfam" id="PF16123">
    <property type="entry name" value="HAGH_C"/>
    <property type="match status" value="1"/>
</dbReference>
<accession>A0A327KQG3</accession>
<feature type="binding site" evidence="7">
    <location>
        <position position="61"/>
    </location>
    <ligand>
        <name>Zn(2+)</name>
        <dbReference type="ChEBI" id="CHEBI:29105"/>
        <label>2</label>
    </ligand>
</feature>
<feature type="binding site" evidence="7">
    <location>
        <position position="56"/>
    </location>
    <ligand>
        <name>Zn(2+)</name>
        <dbReference type="ChEBI" id="CHEBI:29105"/>
        <label>1</label>
    </ligand>
</feature>
<dbReference type="GO" id="GO:0017001">
    <property type="term" value="P:antibiotic catabolic process"/>
    <property type="evidence" value="ECO:0007669"/>
    <property type="project" value="InterPro"/>
</dbReference>
<feature type="domain" description="Metallo-beta-lactamase" evidence="8">
    <location>
        <begin position="13"/>
        <end position="171"/>
    </location>
</feature>
<dbReference type="UniPathway" id="UPA00619">
    <property type="reaction ID" value="UER00676"/>
</dbReference>
<dbReference type="SMART" id="SM00849">
    <property type="entry name" value="Lactamase_B"/>
    <property type="match status" value="1"/>
</dbReference>
<evidence type="ECO:0000256" key="7">
    <source>
        <dbReference type="HAMAP-Rule" id="MF_01374"/>
    </source>
</evidence>
<proteinExistence type="inferred from homology"/>
<keyword evidence="10" id="KW-1185">Reference proteome</keyword>
<dbReference type="InterPro" id="IPR050110">
    <property type="entry name" value="Glyoxalase_II_hydrolase"/>
</dbReference>
<evidence type="ECO:0000256" key="5">
    <source>
        <dbReference type="ARBA" id="ARBA00022801"/>
    </source>
</evidence>
<organism evidence="9 10">
    <name type="scientific">Rhodoplanes roseus</name>
    <dbReference type="NCBI Taxonomy" id="29409"/>
    <lineage>
        <taxon>Bacteria</taxon>
        <taxon>Pseudomonadati</taxon>
        <taxon>Pseudomonadota</taxon>
        <taxon>Alphaproteobacteria</taxon>
        <taxon>Hyphomicrobiales</taxon>
        <taxon>Nitrobacteraceae</taxon>
        <taxon>Rhodoplanes</taxon>
    </lineage>
</organism>
<gene>
    <name evidence="7 9" type="primary">gloB</name>
    <name evidence="9" type="ORF">CH341_22345</name>
</gene>
<dbReference type="NCBIfam" id="TIGR03413">
    <property type="entry name" value="GSH_gloB"/>
    <property type="match status" value="1"/>
</dbReference>
<dbReference type="EMBL" id="NPEX01000202">
    <property type="protein sequence ID" value="RAI41129.1"/>
    <property type="molecule type" value="Genomic_DNA"/>
</dbReference>
<dbReference type="InterPro" id="IPR001018">
    <property type="entry name" value="Beta-lactamase_class-B_CS"/>
</dbReference>
<evidence type="ECO:0000256" key="3">
    <source>
        <dbReference type="ARBA" id="ARBA00006759"/>
    </source>
</evidence>
<dbReference type="GO" id="GO:0019243">
    <property type="term" value="P:methylglyoxal catabolic process to D-lactate via S-lactoyl-glutathione"/>
    <property type="evidence" value="ECO:0007669"/>
    <property type="project" value="UniProtKB-UniRule"/>
</dbReference>
<evidence type="ECO:0000256" key="6">
    <source>
        <dbReference type="ARBA" id="ARBA00022833"/>
    </source>
</evidence>
<evidence type="ECO:0000313" key="9">
    <source>
        <dbReference type="EMBL" id="RAI41129.1"/>
    </source>
</evidence>
<dbReference type="Proteomes" id="UP000249130">
    <property type="component" value="Unassembled WGS sequence"/>
</dbReference>
<evidence type="ECO:0000256" key="4">
    <source>
        <dbReference type="ARBA" id="ARBA00022723"/>
    </source>
</evidence>
<dbReference type="HAMAP" id="MF_01374">
    <property type="entry name" value="Glyoxalase_2"/>
    <property type="match status" value="1"/>
</dbReference>
<dbReference type="RefSeq" id="WP_111421206.1">
    <property type="nucleotide sequence ID" value="NZ_NPEX01000202.1"/>
</dbReference>